<keyword evidence="2" id="KW-1185">Reference proteome</keyword>
<evidence type="ECO:0008006" key="3">
    <source>
        <dbReference type="Google" id="ProtNLM"/>
    </source>
</evidence>
<dbReference type="RefSeq" id="WP_093243938.1">
    <property type="nucleotide sequence ID" value="NZ_FNQF01000005.1"/>
</dbReference>
<proteinExistence type="predicted"/>
<reference evidence="1 2" key="1">
    <citation type="submission" date="2016-10" db="EMBL/GenBank/DDBJ databases">
        <authorList>
            <person name="de Groot N.N."/>
        </authorList>
    </citation>
    <scope>NUCLEOTIDE SEQUENCE [LARGE SCALE GENOMIC DNA]</scope>
    <source>
        <strain evidence="1 2">DSM 23581</strain>
    </source>
</reference>
<dbReference type="Gene3D" id="2.60.460.10">
    <property type="entry name" value="protein yfey like domain"/>
    <property type="match status" value="1"/>
</dbReference>
<organism evidence="1 2">
    <name type="scientific">Psychroflexus halocasei</name>
    <dbReference type="NCBI Taxonomy" id="908615"/>
    <lineage>
        <taxon>Bacteria</taxon>
        <taxon>Pseudomonadati</taxon>
        <taxon>Bacteroidota</taxon>
        <taxon>Flavobacteriia</taxon>
        <taxon>Flavobacteriales</taxon>
        <taxon>Flavobacteriaceae</taxon>
        <taxon>Psychroflexus</taxon>
    </lineage>
</organism>
<dbReference type="EMBL" id="FNQF01000005">
    <property type="protein sequence ID" value="SEA38480.1"/>
    <property type="molecule type" value="Genomic_DNA"/>
</dbReference>
<gene>
    <name evidence="1" type="ORF">SAMN05421540_105122</name>
</gene>
<accession>A0A1H4ARG6</accession>
<evidence type="ECO:0000313" key="1">
    <source>
        <dbReference type="EMBL" id="SEA38480.1"/>
    </source>
</evidence>
<evidence type="ECO:0000313" key="2">
    <source>
        <dbReference type="Proteomes" id="UP000198820"/>
    </source>
</evidence>
<dbReference type="Proteomes" id="UP000198820">
    <property type="component" value="Unassembled WGS sequence"/>
</dbReference>
<dbReference type="STRING" id="908615.SAMN05421540_105122"/>
<dbReference type="PROSITE" id="PS51257">
    <property type="entry name" value="PROKAR_LIPOPROTEIN"/>
    <property type="match status" value="1"/>
</dbReference>
<name>A0A1H4ARG6_9FLAO</name>
<sequence length="187" mass="21567">MKKIVQFGFLLSLIFLSSCQESQNEFKIGQNQVGQIKAQTEVHELESIFSQDSIVKPDLKNRFRAVDNDYYVYQNGELALKIQPRKAQDSTSYISEIQILNSAYKTDKGLNASSTFKDLYENYKINFIQNSLKNVIVDLKDSGIYVVIDKKHLPSSLKYDSSSKISKTQIPDDAPFKYFWFSFTEEK</sequence>
<dbReference type="AlphaFoldDB" id="A0A1H4ARG6"/>
<dbReference type="InterPro" id="IPR038714">
    <property type="entry name" value="YfeY-like_sf"/>
</dbReference>
<protein>
    <recommendedName>
        <fullName evidence="3">Lipoprotein</fullName>
    </recommendedName>
</protein>